<sequence length="73" mass="8483">MKRLTIDIFEKGDKELIGMIDMNSEELGFNYCDTPTMQGLQCNFDGDTKEYNAVLEKVQQISDLVRELNKIYK</sequence>
<reference evidence="1 2" key="1">
    <citation type="journal article" date="2001" name="J. Bacteriol.">
        <title>Genome sequence and comparative analysis of the solvent-producing bacterium Clostridium acetobutylicum.</title>
        <authorList>
            <person name="Nolling J."/>
            <person name="Breton G."/>
            <person name="Omelchenko M.V."/>
            <person name="Makarova K.S."/>
            <person name="Zeng Q."/>
            <person name="Gibson R."/>
            <person name="Lee H.M."/>
            <person name="Dubois J."/>
            <person name="Qiu D."/>
            <person name="Hitti J."/>
            <person name="Wolf Y.I."/>
            <person name="Tatusov R.L."/>
            <person name="Sabathe F."/>
            <person name="Doucette-Stamm L."/>
            <person name="Soucaille P."/>
            <person name="Daly M.J."/>
            <person name="Bennett G.N."/>
            <person name="Koonin E.V."/>
            <person name="Smith D.R."/>
        </authorList>
    </citation>
    <scope>NUCLEOTIDE SEQUENCE [LARGE SCALE GENOMIC DNA]</scope>
    <source>
        <strain evidence="2">ATCC 824 / DSM 792 / JCM 1419 / LMG 5710 / VKM B-1787</strain>
    </source>
</reference>
<accession>Q97HT9</accession>
<dbReference type="RefSeq" id="WP_010965222.1">
    <property type="nucleotide sequence ID" value="NC_003030.1"/>
</dbReference>
<organism evidence="1 2">
    <name type="scientific">Clostridium acetobutylicum (strain ATCC 824 / DSM 792 / JCM 1419 / IAM 19013 / LMG 5710 / NBRC 13948 / NRRL B-527 / VKM B-1787 / 2291 / W)</name>
    <dbReference type="NCBI Taxonomy" id="272562"/>
    <lineage>
        <taxon>Bacteria</taxon>
        <taxon>Bacillati</taxon>
        <taxon>Bacillota</taxon>
        <taxon>Clostridia</taxon>
        <taxon>Eubacteriales</taxon>
        <taxon>Clostridiaceae</taxon>
        <taxon>Clostridium</taxon>
    </lineage>
</organism>
<dbReference type="eggNOG" id="ENOG502ZWD4">
    <property type="taxonomic scope" value="Bacteria"/>
</dbReference>
<dbReference type="AlphaFoldDB" id="Q97HT9"/>
<keyword evidence="2" id="KW-1185">Reference proteome</keyword>
<dbReference type="GeneID" id="44998407"/>
<dbReference type="PIR" id="F97136">
    <property type="entry name" value="F97136"/>
</dbReference>
<dbReference type="PATRIC" id="fig|272562.8.peg.2120"/>
<dbReference type="STRING" id="272562.CA_C1918"/>
<dbReference type="HOGENOM" id="CLU_2697976_0_0_9"/>
<evidence type="ECO:0000313" key="2">
    <source>
        <dbReference type="Proteomes" id="UP000000814"/>
    </source>
</evidence>
<dbReference type="EMBL" id="AE001437">
    <property type="protein sequence ID" value="AAK79881.1"/>
    <property type="molecule type" value="Genomic_DNA"/>
</dbReference>
<dbReference type="Proteomes" id="UP000000814">
    <property type="component" value="Chromosome"/>
</dbReference>
<proteinExistence type="predicted"/>
<protein>
    <submittedName>
        <fullName evidence="1">Uncharacterized protein</fullName>
    </submittedName>
</protein>
<name>Q97HT9_CLOAB</name>
<evidence type="ECO:0000313" key="1">
    <source>
        <dbReference type="EMBL" id="AAK79881.1"/>
    </source>
</evidence>
<dbReference type="KEGG" id="cac:CA_C1918"/>
<gene>
    <name evidence="1" type="ordered locus">CA_C1918</name>
</gene>